<proteinExistence type="predicted"/>
<dbReference type="PANTHER" id="PTHR48478:SF1">
    <property type="entry name" value="LECTIN-LIKE"/>
    <property type="match status" value="1"/>
</dbReference>
<reference evidence="3" key="1">
    <citation type="journal article" date="2019" name="Plant Biotechnol. J.">
        <title>Genome sequencing of the Australian wild diploid species Gossypium australe highlights disease resistance and delayed gland morphogenesis.</title>
        <authorList>
            <person name="Cai Y."/>
            <person name="Cai X."/>
            <person name="Wang Q."/>
            <person name="Wang P."/>
            <person name="Zhang Y."/>
            <person name="Cai C."/>
            <person name="Xu Y."/>
            <person name="Wang K."/>
            <person name="Zhou Z."/>
            <person name="Wang C."/>
            <person name="Geng S."/>
            <person name="Li B."/>
            <person name="Dong Q."/>
            <person name="Hou Y."/>
            <person name="Wang H."/>
            <person name="Ai P."/>
            <person name="Liu Z."/>
            <person name="Yi F."/>
            <person name="Sun M."/>
            <person name="An G."/>
            <person name="Cheng J."/>
            <person name="Zhang Y."/>
            <person name="Shi Q."/>
            <person name="Xie Y."/>
            <person name="Shi X."/>
            <person name="Chang Y."/>
            <person name="Huang F."/>
            <person name="Chen Y."/>
            <person name="Hong S."/>
            <person name="Mi L."/>
            <person name="Sun Q."/>
            <person name="Zhang L."/>
            <person name="Zhou B."/>
            <person name="Peng R."/>
            <person name="Zhang X."/>
            <person name="Liu F."/>
        </authorList>
    </citation>
    <scope>NUCLEOTIDE SEQUENCE [LARGE SCALE GENOMIC DNA]</scope>
    <source>
        <strain evidence="3">cv. PA1801</strain>
    </source>
</reference>
<feature type="compositionally biased region" description="Basic and acidic residues" evidence="1">
    <location>
        <begin position="1"/>
        <end position="15"/>
    </location>
</feature>
<accession>A0A5B6W9M3</accession>
<dbReference type="InterPro" id="IPR052147">
    <property type="entry name" value="PP2-like/Lectin"/>
</dbReference>
<dbReference type="InterPro" id="IPR025886">
    <property type="entry name" value="PP2-like"/>
</dbReference>
<name>A0A5B6W9M3_9ROSI</name>
<comment type="caution">
    <text evidence="2">The sequence shown here is derived from an EMBL/GenBank/DDBJ whole genome shotgun (WGS) entry which is preliminary data.</text>
</comment>
<dbReference type="EMBL" id="SMMG02000004">
    <property type="protein sequence ID" value="KAA3478479.1"/>
    <property type="molecule type" value="Genomic_DNA"/>
</dbReference>
<dbReference type="Pfam" id="PF14299">
    <property type="entry name" value="PP2"/>
    <property type="match status" value="1"/>
</dbReference>
<organism evidence="2 3">
    <name type="scientific">Gossypium australe</name>
    <dbReference type="NCBI Taxonomy" id="47621"/>
    <lineage>
        <taxon>Eukaryota</taxon>
        <taxon>Viridiplantae</taxon>
        <taxon>Streptophyta</taxon>
        <taxon>Embryophyta</taxon>
        <taxon>Tracheophyta</taxon>
        <taxon>Spermatophyta</taxon>
        <taxon>Magnoliopsida</taxon>
        <taxon>eudicotyledons</taxon>
        <taxon>Gunneridae</taxon>
        <taxon>Pentapetalae</taxon>
        <taxon>rosids</taxon>
        <taxon>malvids</taxon>
        <taxon>Malvales</taxon>
        <taxon>Malvaceae</taxon>
        <taxon>Malvoideae</taxon>
        <taxon>Gossypium</taxon>
    </lineage>
</organism>
<gene>
    <name evidence="2" type="ORF">EPI10_012276</name>
</gene>
<dbReference type="OrthoDB" id="533833at2759"/>
<evidence type="ECO:0000313" key="3">
    <source>
        <dbReference type="Proteomes" id="UP000325315"/>
    </source>
</evidence>
<feature type="region of interest" description="Disordered" evidence="1">
    <location>
        <begin position="1"/>
        <end position="34"/>
    </location>
</feature>
<evidence type="ECO:0000256" key="1">
    <source>
        <dbReference type="SAM" id="MobiDB-lite"/>
    </source>
</evidence>
<dbReference type="AlphaFoldDB" id="A0A5B6W9M3"/>
<keyword evidence="3" id="KW-1185">Reference proteome</keyword>
<protein>
    <submittedName>
        <fullName evidence="2">Phloem protein 2-like a1</fullName>
    </submittedName>
</protein>
<sequence>MGASQSHEDSIHPQDSKPNLENNRVELKNPESNISVRPTEKKTSFVYSISSKKPEKTQIPYNYETILRDVDSPINTSTMFNLLSQLHYGVFLNQKRKRYWVDKNNKNCFMLFARDFVIAWAETSQVCWFELDGKFPVSKLSPSTLYEVVFIVMIKEAAFGWESGINLTLTLPNGQKIEHKETLMNKPREKWIEIPVGEFEASFDEQKTKNSGDLKIHIHQYDNLAYKSGLVVKGIAIRAKN</sequence>
<dbReference type="GO" id="GO:0030246">
    <property type="term" value="F:carbohydrate binding"/>
    <property type="evidence" value="ECO:0007669"/>
    <property type="project" value="InterPro"/>
</dbReference>
<dbReference type="Proteomes" id="UP000325315">
    <property type="component" value="Unassembled WGS sequence"/>
</dbReference>
<evidence type="ECO:0000313" key="2">
    <source>
        <dbReference type="EMBL" id="KAA3478479.1"/>
    </source>
</evidence>
<dbReference type="PANTHER" id="PTHR48478">
    <property type="entry name" value="LECTIN-LIKE"/>
    <property type="match status" value="1"/>
</dbReference>